<organism evidence="8 9">
    <name type="scientific">Ancylobacter mangrovi</name>
    <dbReference type="NCBI Taxonomy" id="2972472"/>
    <lineage>
        <taxon>Bacteria</taxon>
        <taxon>Pseudomonadati</taxon>
        <taxon>Pseudomonadota</taxon>
        <taxon>Alphaproteobacteria</taxon>
        <taxon>Hyphomicrobiales</taxon>
        <taxon>Xanthobacteraceae</taxon>
        <taxon>Ancylobacter</taxon>
    </lineage>
</organism>
<evidence type="ECO:0000256" key="4">
    <source>
        <dbReference type="ARBA" id="ARBA00023136"/>
    </source>
</evidence>
<dbReference type="EMBL" id="JANTHZ010000008">
    <property type="protein sequence ID" value="MCS0496902.1"/>
    <property type="molecule type" value="Genomic_DNA"/>
</dbReference>
<dbReference type="Pfam" id="PF01740">
    <property type="entry name" value="STAS"/>
    <property type="match status" value="1"/>
</dbReference>
<accession>A0A9X2PDS9</accession>
<dbReference type="CDD" id="cd07042">
    <property type="entry name" value="STAS_SulP_like_sulfate_transporter"/>
    <property type="match status" value="1"/>
</dbReference>
<dbReference type="Proteomes" id="UP001151088">
    <property type="component" value="Unassembled WGS sequence"/>
</dbReference>
<dbReference type="AlphaFoldDB" id="A0A9X2PDS9"/>
<gene>
    <name evidence="8" type="ORF">NVS89_17590</name>
</gene>
<proteinExistence type="predicted"/>
<evidence type="ECO:0000256" key="6">
    <source>
        <dbReference type="SAM" id="Phobius"/>
    </source>
</evidence>
<keyword evidence="3 6" id="KW-1133">Transmembrane helix</keyword>
<dbReference type="Gene3D" id="3.30.750.24">
    <property type="entry name" value="STAS domain"/>
    <property type="match status" value="1"/>
</dbReference>
<sequence>MTAPRLAVLVSPRTLPADALAGFLGAVLALPQGIAFATLAGMPPEYGIYTAIVPCIVAALFGSSRYVVSGPTNANSLALLAALAPLVVPGTPGFIAAALAVTAMVGLIQLALGLCRLGWVTDFVSPPVLAGFMSGAALLIGLYALPDALGIAPGAAHGVAATLSAVAGGFMEANPSAVIVAACTLVVTIVAGRLSRRLPYMLIGVLAGYGASELLVRHLGLPEMARAGTIPSVLPPLSVPVVPLKQLEQLAPIAAALSIVALGQSVSIAKALARRSGEYVDVDREFVGQGLSNIAGAFFSSYVSCGSLNRSLPNYLAGARTPMAAVLSALFLVVLAFVSRPLLERLPLPAIAALLLYIAAGLIDLKRFAWLWRVGRADFAVAVATLAGMLVLPFQHAILIGSGLALAAYLHRTAHPAVRALVPDERVPERTLTAVEDLPGEVVECPQLKLLRIEGSLYFGAAGHVARRLQQLRARSDQKHLLVMVKSMNFIDLAGVELWTHELAQRRAAGGDLNFHRPRAAVLAVWERTGFIDELGADHIFGSKREAIAAIYPRLDAAICARCTARIFRECRACAGGQAPGAAADQSGDATPPRSALSNDASRAL</sequence>
<feature type="transmembrane region" description="Helical" evidence="6">
    <location>
        <begin position="377"/>
        <end position="410"/>
    </location>
</feature>
<reference evidence="8" key="1">
    <citation type="submission" date="2022-08" db="EMBL/GenBank/DDBJ databases">
        <authorList>
            <person name="Li F."/>
        </authorList>
    </citation>
    <scope>NUCLEOTIDE SEQUENCE</scope>
    <source>
        <strain evidence="8">MQZ15Z-1</strain>
    </source>
</reference>
<feature type="compositionally biased region" description="Low complexity" evidence="5">
    <location>
        <begin position="581"/>
        <end position="590"/>
    </location>
</feature>
<feature type="transmembrane region" description="Helical" evidence="6">
    <location>
        <begin position="323"/>
        <end position="340"/>
    </location>
</feature>
<name>A0A9X2PDS9_9HYPH</name>
<keyword evidence="9" id="KW-1185">Reference proteome</keyword>
<feature type="transmembrane region" description="Helical" evidence="6">
    <location>
        <begin position="20"/>
        <end position="39"/>
    </location>
</feature>
<dbReference type="GO" id="GO:0055085">
    <property type="term" value="P:transmembrane transport"/>
    <property type="evidence" value="ECO:0007669"/>
    <property type="project" value="InterPro"/>
</dbReference>
<dbReference type="RefSeq" id="WP_258734060.1">
    <property type="nucleotide sequence ID" value="NZ_JANTHZ010000008.1"/>
</dbReference>
<feature type="transmembrane region" description="Helical" evidence="6">
    <location>
        <begin position="346"/>
        <end position="365"/>
    </location>
</feature>
<evidence type="ECO:0000256" key="2">
    <source>
        <dbReference type="ARBA" id="ARBA00022692"/>
    </source>
</evidence>
<evidence type="ECO:0000313" key="9">
    <source>
        <dbReference type="Proteomes" id="UP001151088"/>
    </source>
</evidence>
<evidence type="ECO:0000256" key="5">
    <source>
        <dbReference type="SAM" id="MobiDB-lite"/>
    </source>
</evidence>
<evidence type="ECO:0000256" key="1">
    <source>
        <dbReference type="ARBA" id="ARBA00004141"/>
    </source>
</evidence>
<feature type="compositionally biased region" description="Polar residues" evidence="5">
    <location>
        <begin position="596"/>
        <end position="605"/>
    </location>
</feature>
<dbReference type="PANTHER" id="PTHR11814">
    <property type="entry name" value="SULFATE TRANSPORTER"/>
    <property type="match status" value="1"/>
</dbReference>
<dbReference type="Pfam" id="PF00916">
    <property type="entry name" value="Sulfate_transp"/>
    <property type="match status" value="1"/>
</dbReference>
<dbReference type="InterPro" id="IPR001902">
    <property type="entry name" value="SLC26A/SulP_fam"/>
</dbReference>
<feature type="transmembrane region" description="Helical" evidence="6">
    <location>
        <begin position="151"/>
        <end position="170"/>
    </location>
</feature>
<feature type="transmembrane region" description="Helical" evidence="6">
    <location>
        <begin position="94"/>
        <end position="115"/>
    </location>
</feature>
<dbReference type="GO" id="GO:0016020">
    <property type="term" value="C:membrane"/>
    <property type="evidence" value="ECO:0007669"/>
    <property type="project" value="UniProtKB-SubCell"/>
</dbReference>
<dbReference type="PROSITE" id="PS50801">
    <property type="entry name" value="STAS"/>
    <property type="match status" value="1"/>
</dbReference>
<dbReference type="SUPFAM" id="SSF52091">
    <property type="entry name" value="SpoIIaa-like"/>
    <property type="match status" value="1"/>
</dbReference>
<feature type="transmembrane region" description="Helical" evidence="6">
    <location>
        <begin position="127"/>
        <end position="145"/>
    </location>
</feature>
<comment type="caution">
    <text evidence="8">The sequence shown here is derived from an EMBL/GenBank/DDBJ whole genome shotgun (WGS) entry which is preliminary data.</text>
</comment>
<dbReference type="InterPro" id="IPR036513">
    <property type="entry name" value="STAS_dom_sf"/>
</dbReference>
<feature type="transmembrane region" description="Helical" evidence="6">
    <location>
        <begin position="177"/>
        <end position="194"/>
    </location>
</feature>
<protein>
    <submittedName>
        <fullName evidence="8">SulP family inorganic anion transporter</fullName>
    </submittedName>
</protein>
<feature type="transmembrane region" description="Helical" evidence="6">
    <location>
        <begin position="46"/>
        <end position="68"/>
    </location>
</feature>
<dbReference type="InterPro" id="IPR011547">
    <property type="entry name" value="SLC26A/SulP_dom"/>
</dbReference>
<evidence type="ECO:0000259" key="7">
    <source>
        <dbReference type="PROSITE" id="PS50801"/>
    </source>
</evidence>
<evidence type="ECO:0000313" key="8">
    <source>
        <dbReference type="EMBL" id="MCS0496902.1"/>
    </source>
</evidence>
<keyword evidence="2 6" id="KW-0812">Transmembrane</keyword>
<feature type="domain" description="STAS" evidence="7">
    <location>
        <begin position="438"/>
        <end position="551"/>
    </location>
</feature>
<keyword evidence="4 6" id="KW-0472">Membrane</keyword>
<feature type="region of interest" description="Disordered" evidence="5">
    <location>
        <begin position="581"/>
        <end position="605"/>
    </location>
</feature>
<evidence type="ECO:0000256" key="3">
    <source>
        <dbReference type="ARBA" id="ARBA00022989"/>
    </source>
</evidence>
<comment type="subcellular location">
    <subcellularLocation>
        <location evidence="1">Membrane</location>
        <topology evidence="1">Multi-pass membrane protein</topology>
    </subcellularLocation>
</comment>
<dbReference type="InterPro" id="IPR002645">
    <property type="entry name" value="STAS_dom"/>
</dbReference>